<proteinExistence type="predicted"/>
<accession>A0ABD3DP57</accession>
<reference evidence="2" key="1">
    <citation type="journal article" date="2024" name="IScience">
        <title>Strigolactones Initiate the Formation of Haustorium-like Structures in Castilleja.</title>
        <authorList>
            <person name="Buerger M."/>
            <person name="Peterson D."/>
            <person name="Chory J."/>
        </authorList>
    </citation>
    <scope>NUCLEOTIDE SEQUENCE [LARGE SCALE GENOMIC DNA]</scope>
</reference>
<evidence type="ECO:0000313" key="2">
    <source>
        <dbReference type="Proteomes" id="UP001632038"/>
    </source>
</evidence>
<dbReference type="AlphaFoldDB" id="A0ABD3DP57"/>
<gene>
    <name evidence="1" type="ORF">CASFOL_014232</name>
</gene>
<evidence type="ECO:0000313" key="1">
    <source>
        <dbReference type="EMBL" id="KAL3643417.1"/>
    </source>
</evidence>
<protein>
    <submittedName>
        <fullName evidence="1">Uncharacterized protein</fullName>
    </submittedName>
</protein>
<dbReference type="Proteomes" id="UP001632038">
    <property type="component" value="Unassembled WGS sequence"/>
</dbReference>
<name>A0ABD3DP57_9LAMI</name>
<keyword evidence="2" id="KW-1185">Reference proteome</keyword>
<organism evidence="1 2">
    <name type="scientific">Castilleja foliolosa</name>
    <dbReference type="NCBI Taxonomy" id="1961234"/>
    <lineage>
        <taxon>Eukaryota</taxon>
        <taxon>Viridiplantae</taxon>
        <taxon>Streptophyta</taxon>
        <taxon>Embryophyta</taxon>
        <taxon>Tracheophyta</taxon>
        <taxon>Spermatophyta</taxon>
        <taxon>Magnoliopsida</taxon>
        <taxon>eudicotyledons</taxon>
        <taxon>Gunneridae</taxon>
        <taxon>Pentapetalae</taxon>
        <taxon>asterids</taxon>
        <taxon>lamiids</taxon>
        <taxon>Lamiales</taxon>
        <taxon>Orobanchaceae</taxon>
        <taxon>Pedicularideae</taxon>
        <taxon>Castillejinae</taxon>
        <taxon>Castilleja</taxon>
    </lineage>
</organism>
<dbReference type="EMBL" id="JAVIJP010000016">
    <property type="protein sequence ID" value="KAL3643417.1"/>
    <property type="molecule type" value="Genomic_DNA"/>
</dbReference>
<sequence length="57" mass="6373">MKDNGVRPDNCISSFGLRSNFEGLENILNEMENDSNIVMDWRSGESAQGVGVVWQLL</sequence>
<comment type="caution">
    <text evidence="1">The sequence shown here is derived from an EMBL/GenBank/DDBJ whole genome shotgun (WGS) entry which is preliminary data.</text>
</comment>